<dbReference type="Proteomes" id="UP000244336">
    <property type="component" value="Chromosome 8"/>
</dbReference>
<name>A0A2T7CPZ7_9POAL</name>
<dbReference type="EMBL" id="CM009756">
    <property type="protein sequence ID" value="PUZ45415.1"/>
    <property type="molecule type" value="Genomic_DNA"/>
</dbReference>
<sequence>MRQPKEYRTYLKGWIEHRSTNPLHGCTPPTSTPADNGDWALQPPFLTALDQSARWWPRRRGSEVLKSTDTEARVAVSAAALRRAAEDDAPERGRCLRYRPGGRCFKYHPPPGHVPAVRCDACGRDWERHREHQPVACGHGEQSFRSLRQRRPPLRGACRISSSGVRLRRRRLRKSDLSAVIIQVGSLAPASSALLSMENRIVGMAE</sequence>
<gene>
    <name evidence="1" type="ORF">GQ55_8G221500</name>
</gene>
<protein>
    <submittedName>
        <fullName evidence="1">Uncharacterized protein</fullName>
    </submittedName>
</protein>
<evidence type="ECO:0000313" key="2">
    <source>
        <dbReference type="Proteomes" id="UP000244336"/>
    </source>
</evidence>
<proteinExistence type="predicted"/>
<evidence type="ECO:0000313" key="1">
    <source>
        <dbReference type="EMBL" id="PUZ45415.1"/>
    </source>
</evidence>
<dbReference type="AlphaFoldDB" id="A0A2T7CPZ7"/>
<organism evidence="1 2">
    <name type="scientific">Panicum hallii var. hallii</name>
    <dbReference type="NCBI Taxonomy" id="1504633"/>
    <lineage>
        <taxon>Eukaryota</taxon>
        <taxon>Viridiplantae</taxon>
        <taxon>Streptophyta</taxon>
        <taxon>Embryophyta</taxon>
        <taxon>Tracheophyta</taxon>
        <taxon>Spermatophyta</taxon>
        <taxon>Magnoliopsida</taxon>
        <taxon>Liliopsida</taxon>
        <taxon>Poales</taxon>
        <taxon>Poaceae</taxon>
        <taxon>PACMAD clade</taxon>
        <taxon>Panicoideae</taxon>
        <taxon>Panicodae</taxon>
        <taxon>Paniceae</taxon>
        <taxon>Panicinae</taxon>
        <taxon>Panicum</taxon>
        <taxon>Panicum sect. Panicum</taxon>
    </lineage>
</organism>
<dbReference type="Gramene" id="PUZ45415">
    <property type="protein sequence ID" value="PUZ45415"/>
    <property type="gene ID" value="GQ55_8G221500"/>
</dbReference>
<reference evidence="1 2" key="1">
    <citation type="submission" date="2018-04" db="EMBL/GenBank/DDBJ databases">
        <title>WGS assembly of Panicum hallii var. hallii HAL2.</title>
        <authorList>
            <person name="Lovell J."/>
            <person name="Jenkins J."/>
            <person name="Lowry D."/>
            <person name="Mamidi S."/>
            <person name="Sreedasyam A."/>
            <person name="Weng X."/>
            <person name="Barry K."/>
            <person name="Bonette J."/>
            <person name="Campitelli B."/>
            <person name="Daum C."/>
            <person name="Gordon S."/>
            <person name="Gould B."/>
            <person name="Lipzen A."/>
            <person name="MacQueen A."/>
            <person name="Palacio-Mejia J."/>
            <person name="Plott C."/>
            <person name="Shakirov E."/>
            <person name="Shu S."/>
            <person name="Yoshinaga Y."/>
            <person name="Zane M."/>
            <person name="Rokhsar D."/>
            <person name="Grimwood J."/>
            <person name="Schmutz J."/>
            <person name="Juenger T."/>
        </authorList>
    </citation>
    <scope>NUCLEOTIDE SEQUENCE [LARGE SCALE GENOMIC DNA]</scope>
    <source>
        <strain evidence="2">cv. HAL2</strain>
    </source>
</reference>
<keyword evidence="2" id="KW-1185">Reference proteome</keyword>
<accession>A0A2T7CPZ7</accession>